<dbReference type="GO" id="GO:0019005">
    <property type="term" value="C:SCF ubiquitin ligase complex"/>
    <property type="evidence" value="ECO:0007669"/>
    <property type="project" value="TreeGrafter"/>
</dbReference>
<dbReference type="Gene3D" id="3.80.10.10">
    <property type="entry name" value="Ribonuclease Inhibitor"/>
    <property type="match status" value="3"/>
</dbReference>
<dbReference type="SUPFAM" id="SSF52047">
    <property type="entry name" value="RNI-like"/>
    <property type="match status" value="2"/>
</dbReference>
<dbReference type="CDD" id="cd09917">
    <property type="entry name" value="F-box_SF"/>
    <property type="match status" value="1"/>
</dbReference>
<evidence type="ECO:0000313" key="2">
    <source>
        <dbReference type="EMBL" id="KAI7752127.1"/>
    </source>
</evidence>
<proteinExistence type="predicted"/>
<dbReference type="InterPro" id="IPR057207">
    <property type="entry name" value="FBXL15_LRR"/>
</dbReference>
<gene>
    <name evidence="2" type="ORF">M8C21_031651</name>
</gene>
<feature type="domain" description="F-box" evidence="1">
    <location>
        <begin position="16"/>
        <end position="66"/>
    </location>
</feature>
<dbReference type="AlphaFoldDB" id="A0AAD5GR07"/>
<dbReference type="InterPro" id="IPR036047">
    <property type="entry name" value="F-box-like_dom_sf"/>
</dbReference>
<dbReference type="SMART" id="SM00367">
    <property type="entry name" value="LRR_CC"/>
    <property type="match status" value="8"/>
</dbReference>
<evidence type="ECO:0000259" key="1">
    <source>
        <dbReference type="PROSITE" id="PS50181"/>
    </source>
</evidence>
<protein>
    <recommendedName>
        <fullName evidence="1">F-box domain-containing protein</fullName>
    </recommendedName>
</protein>
<dbReference type="InterPro" id="IPR006553">
    <property type="entry name" value="Leu-rich_rpt_Cys-con_subtyp"/>
</dbReference>
<dbReference type="Pfam" id="PF25372">
    <property type="entry name" value="DUF7885"/>
    <property type="match status" value="1"/>
</dbReference>
<dbReference type="PROSITE" id="PS50181">
    <property type="entry name" value="FBOX"/>
    <property type="match status" value="1"/>
</dbReference>
<dbReference type="InterPro" id="IPR032675">
    <property type="entry name" value="LRR_dom_sf"/>
</dbReference>
<accession>A0AAD5GR07</accession>
<dbReference type="Pfam" id="PF12937">
    <property type="entry name" value="F-box-like"/>
    <property type="match status" value="1"/>
</dbReference>
<dbReference type="PANTHER" id="PTHR13318:SF105">
    <property type="entry name" value="F-BOX_LRR-REPEAT PROTEIN 3"/>
    <property type="match status" value="1"/>
</dbReference>
<dbReference type="SUPFAM" id="SSF81383">
    <property type="entry name" value="F-box domain"/>
    <property type="match status" value="1"/>
</dbReference>
<comment type="caution">
    <text evidence="2">The sequence shown here is derived from an EMBL/GenBank/DDBJ whole genome shotgun (WGS) entry which is preliminary data.</text>
</comment>
<dbReference type="GO" id="GO:0031146">
    <property type="term" value="P:SCF-dependent proteasomal ubiquitin-dependent protein catabolic process"/>
    <property type="evidence" value="ECO:0007669"/>
    <property type="project" value="TreeGrafter"/>
</dbReference>
<dbReference type="EMBL" id="JAMZMK010005748">
    <property type="protein sequence ID" value="KAI7752127.1"/>
    <property type="molecule type" value="Genomic_DNA"/>
</dbReference>
<sequence>MKENDTGDHTTTVAGDSLLERLPADIIHHIFSKLEPETLTTLCALACVSRTLHSSVNKALSSLSSLDLSALSLDPQTFDIVITSFGKIKKIKLDCLRLRDSSITSFLGPDIEQLILLKCSSLSYKLIASIGKFCPNLRVLTLEFSSHNPKSAVFDLKFRGALENCRHLESVRIMICGGEVKDYGFMLLGIYQELPPTVKVLHLQPVTALDTIVFLNEVNHANMVAQPVARVIFGQALTHVSLVVDIISDTLLQTIARGLPLLVELDLKDLPTFEPLDELTDLGIQSLVICKHLTSLSLMRSLRHFDPFFRRTTDLGMFLLSVGCKGLESVQFRGFTSILNSCVNLKKFEIQYCFRLTDLAFQDFNKAPRSLKEAKLVSCISVTCEAVSELAKCSSLEDLDLRGCIKVTDSSLDSVSRLTLLTSLNLSGTGVTDVGMAVLGKGVAPISCLSLRACKSVSDEGIISLLRSEGKIRKTLSSLDLGYMPALTDNAITAIADACVGLTELSIRYCDRVTDASLQALALKGRLQKLDLFYCTALSGECLQSLKKPVFRGLLWIGIGCTDVGAAFDEICRERQWLTVCKHGCEVGCRDRWHD</sequence>
<organism evidence="2 3">
    <name type="scientific">Ambrosia artemisiifolia</name>
    <name type="common">Common ragweed</name>
    <dbReference type="NCBI Taxonomy" id="4212"/>
    <lineage>
        <taxon>Eukaryota</taxon>
        <taxon>Viridiplantae</taxon>
        <taxon>Streptophyta</taxon>
        <taxon>Embryophyta</taxon>
        <taxon>Tracheophyta</taxon>
        <taxon>Spermatophyta</taxon>
        <taxon>Magnoliopsida</taxon>
        <taxon>eudicotyledons</taxon>
        <taxon>Gunneridae</taxon>
        <taxon>Pentapetalae</taxon>
        <taxon>asterids</taxon>
        <taxon>campanulids</taxon>
        <taxon>Asterales</taxon>
        <taxon>Asteraceae</taxon>
        <taxon>Asteroideae</taxon>
        <taxon>Heliantheae alliance</taxon>
        <taxon>Heliantheae</taxon>
        <taxon>Ambrosia</taxon>
    </lineage>
</organism>
<dbReference type="InterPro" id="IPR001810">
    <property type="entry name" value="F-box_dom"/>
</dbReference>
<feature type="non-terminal residue" evidence="2">
    <location>
        <position position="595"/>
    </location>
</feature>
<reference evidence="2" key="1">
    <citation type="submission" date="2022-06" db="EMBL/GenBank/DDBJ databases">
        <title>Uncovering the hologenomic basis of an extraordinary plant invasion.</title>
        <authorList>
            <person name="Bieker V.C."/>
            <person name="Martin M.D."/>
            <person name="Gilbert T."/>
            <person name="Hodgins K."/>
            <person name="Battlay P."/>
            <person name="Petersen B."/>
            <person name="Wilson J."/>
        </authorList>
    </citation>
    <scope>NUCLEOTIDE SEQUENCE</scope>
    <source>
        <strain evidence="2">AA19_3_7</strain>
        <tissue evidence="2">Leaf</tissue>
    </source>
</reference>
<dbReference type="Proteomes" id="UP001206925">
    <property type="component" value="Unassembled WGS sequence"/>
</dbReference>
<dbReference type="PANTHER" id="PTHR13318">
    <property type="entry name" value="PARTNER OF PAIRED, ISOFORM B-RELATED"/>
    <property type="match status" value="1"/>
</dbReference>
<keyword evidence="3" id="KW-1185">Reference proteome</keyword>
<name>A0AAD5GR07_AMBAR</name>
<evidence type="ECO:0000313" key="3">
    <source>
        <dbReference type="Proteomes" id="UP001206925"/>
    </source>
</evidence>